<name>A0ABR2UHX8_9PEZI</name>
<comment type="caution">
    <text evidence="1">The sequence shown here is derived from an EMBL/GenBank/DDBJ whole genome shotgun (WGS) entry which is preliminary data.</text>
</comment>
<evidence type="ECO:0000313" key="1">
    <source>
        <dbReference type="EMBL" id="KAK9414132.1"/>
    </source>
</evidence>
<dbReference type="Proteomes" id="UP001408356">
    <property type="component" value="Unassembled WGS sequence"/>
</dbReference>
<organism evidence="1 2">
    <name type="scientific">Seiridium unicorne</name>
    <dbReference type="NCBI Taxonomy" id="138068"/>
    <lineage>
        <taxon>Eukaryota</taxon>
        <taxon>Fungi</taxon>
        <taxon>Dikarya</taxon>
        <taxon>Ascomycota</taxon>
        <taxon>Pezizomycotina</taxon>
        <taxon>Sordariomycetes</taxon>
        <taxon>Xylariomycetidae</taxon>
        <taxon>Amphisphaeriales</taxon>
        <taxon>Sporocadaceae</taxon>
        <taxon>Seiridium</taxon>
    </lineage>
</organism>
<gene>
    <name evidence="1" type="ORF">SUNI508_02231</name>
</gene>
<dbReference type="EMBL" id="JARVKF010000429">
    <property type="protein sequence ID" value="KAK9414132.1"/>
    <property type="molecule type" value="Genomic_DNA"/>
</dbReference>
<keyword evidence="2" id="KW-1185">Reference proteome</keyword>
<evidence type="ECO:0000313" key="2">
    <source>
        <dbReference type="Proteomes" id="UP001408356"/>
    </source>
</evidence>
<proteinExistence type="predicted"/>
<reference evidence="1 2" key="1">
    <citation type="journal article" date="2024" name="J. Plant Pathol.">
        <title>Sequence and assembly of the genome of Seiridium unicorne, isolate CBS 538.82, causal agent of cypress canker disease.</title>
        <authorList>
            <person name="Scali E."/>
            <person name="Rocca G.D."/>
            <person name="Danti R."/>
            <person name="Garbelotto M."/>
            <person name="Barberini S."/>
            <person name="Baroncelli R."/>
            <person name="Emiliani G."/>
        </authorList>
    </citation>
    <scope>NUCLEOTIDE SEQUENCE [LARGE SCALE GENOMIC DNA]</scope>
    <source>
        <strain evidence="1 2">BM-138-508</strain>
    </source>
</reference>
<sequence>MLYGLTWDWSVEPIKPIKRAMYVSTTKPASSLEIADDQVRDLVILTQPLLFRYLENNLDRKYEAHVLPCK</sequence>
<protein>
    <submittedName>
        <fullName evidence="1">Uncharacterized protein</fullName>
    </submittedName>
</protein>
<accession>A0ABR2UHX8</accession>